<evidence type="ECO:0000313" key="8">
    <source>
        <dbReference type="EMBL" id="RXZ85864.1"/>
    </source>
</evidence>
<name>A0A4Q2LZR2_9MICO</name>
<dbReference type="GO" id="GO:0003676">
    <property type="term" value="F:nucleic acid binding"/>
    <property type="evidence" value="ECO:0007669"/>
    <property type="project" value="InterPro"/>
</dbReference>
<dbReference type="PANTHER" id="PTHR45875:SF1">
    <property type="entry name" value="METHYLTRANSFERASE N6AMT1"/>
    <property type="match status" value="1"/>
</dbReference>
<organism evidence="7 9">
    <name type="scientific">Agromyces atrinae</name>
    <dbReference type="NCBI Taxonomy" id="592376"/>
    <lineage>
        <taxon>Bacteria</taxon>
        <taxon>Bacillati</taxon>
        <taxon>Actinomycetota</taxon>
        <taxon>Actinomycetes</taxon>
        <taxon>Micrococcales</taxon>
        <taxon>Microbacteriaceae</taxon>
        <taxon>Agromyces</taxon>
    </lineage>
</organism>
<keyword evidence="9" id="KW-1185">Reference proteome</keyword>
<dbReference type="GO" id="GO:0008757">
    <property type="term" value="F:S-adenosylmethionine-dependent methyltransferase activity"/>
    <property type="evidence" value="ECO:0007669"/>
    <property type="project" value="TreeGrafter"/>
</dbReference>
<keyword evidence="3 7" id="KW-0808">Transferase</keyword>
<dbReference type="GO" id="GO:0008276">
    <property type="term" value="F:protein methyltransferase activity"/>
    <property type="evidence" value="ECO:0007669"/>
    <property type="project" value="TreeGrafter"/>
</dbReference>
<dbReference type="GO" id="GO:0008170">
    <property type="term" value="F:N-methyltransferase activity"/>
    <property type="evidence" value="ECO:0007669"/>
    <property type="project" value="UniProtKB-ARBA"/>
</dbReference>
<dbReference type="CDD" id="cd02440">
    <property type="entry name" value="AdoMet_MTases"/>
    <property type="match status" value="1"/>
</dbReference>
<evidence type="ECO:0000259" key="5">
    <source>
        <dbReference type="Pfam" id="PF05175"/>
    </source>
</evidence>
<dbReference type="PROSITE" id="PS00092">
    <property type="entry name" value="N6_MTASE"/>
    <property type="match status" value="1"/>
</dbReference>
<comment type="caution">
    <text evidence="7">The sequence shown here is derived from an EMBL/GenBank/DDBJ whole genome shotgun (WGS) entry which is preliminary data.</text>
</comment>
<dbReference type="InterPro" id="IPR002052">
    <property type="entry name" value="DNA_methylase_N6_adenine_CS"/>
</dbReference>
<gene>
    <name evidence="8" type="ORF">ESP50_13830</name>
    <name evidence="7" type="ORF">ESP50_16915</name>
</gene>
<evidence type="ECO:0000313" key="9">
    <source>
        <dbReference type="Proteomes" id="UP000292686"/>
    </source>
</evidence>
<protein>
    <submittedName>
        <fullName evidence="7">Methyltransferase domain-containing protein</fullName>
    </submittedName>
</protein>
<dbReference type="InterPro" id="IPR007848">
    <property type="entry name" value="Small_mtfrase_dom"/>
</dbReference>
<evidence type="ECO:0000256" key="1">
    <source>
        <dbReference type="ARBA" id="ARBA00006149"/>
    </source>
</evidence>
<dbReference type="Pfam" id="PF05175">
    <property type="entry name" value="MTS"/>
    <property type="match status" value="1"/>
</dbReference>
<dbReference type="SUPFAM" id="SSF53335">
    <property type="entry name" value="S-adenosyl-L-methionine-dependent methyltransferases"/>
    <property type="match status" value="1"/>
</dbReference>
<dbReference type="GO" id="GO:0035657">
    <property type="term" value="C:eRF1 methyltransferase complex"/>
    <property type="evidence" value="ECO:0007669"/>
    <property type="project" value="TreeGrafter"/>
</dbReference>
<reference evidence="7 9" key="1">
    <citation type="submission" date="2019-01" db="EMBL/GenBank/DDBJ databases">
        <title>Agromyces.</title>
        <authorList>
            <person name="Li J."/>
        </authorList>
    </citation>
    <scope>NUCLEOTIDE SEQUENCE [LARGE SCALE GENOMIC DNA]</scope>
    <source>
        <strain evidence="7 9">DSM 23870</strain>
    </source>
</reference>
<accession>A0A4Q2LZR2</accession>
<dbReference type="InterPro" id="IPR029063">
    <property type="entry name" value="SAM-dependent_MTases_sf"/>
</dbReference>
<keyword evidence="2 7" id="KW-0489">Methyltransferase</keyword>
<dbReference type="EMBL" id="SDPM01000007">
    <property type="protein sequence ID" value="RXZ85864.1"/>
    <property type="molecule type" value="Genomic_DNA"/>
</dbReference>
<dbReference type="EMBL" id="SDPM01000013">
    <property type="protein sequence ID" value="RXZ85055.1"/>
    <property type="molecule type" value="Genomic_DNA"/>
</dbReference>
<evidence type="ECO:0000259" key="6">
    <source>
        <dbReference type="Pfam" id="PF23186"/>
    </source>
</evidence>
<keyword evidence="4" id="KW-0949">S-adenosyl-L-methionine</keyword>
<evidence type="ECO:0000256" key="3">
    <source>
        <dbReference type="ARBA" id="ARBA00022679"/>
    </source>
</evidence>
<comment type="similarity">
    <text evidence="1">Belongs to the eukaryotic/archaeal PrmC-related family.</text>
</comment>
<evidence type="ECO:0000313" key="7">
    <source>
        <dbReference type="EMBL" id="RXZ85055.1"/>
    </source>
</evidence>
<dbReference type="InterPro" id="IPR052190">
    <property type="entry name" value="Euk-Arch_PrmC-MTase"/>
</dbReference>
<dbReference type="Gene3D" id="3.40.50.150">
    <property type="entry name" value="Vaccinia Virus protein VP39"/>
    <property type="match status" value="1"/>
</dbReference>
<evidence type="ECO:0000256" key="2">
    <source>
        <dbReference type="ARBA" id="ARBA00022603"/>
    </source>
</evidence>
<sequence>MNGGVAPSTNDALLALRHDLEAADYRVERVDELLGEEATAALERGNRVPARRGILHREPSPLSLLVRLFLLNEPLTTEETTTAFPTLGLAAARELGLLDIEDGLVHAALDLRPYSFDDGVGAGHWWLLSDLGELARGGALPEDHVLGVGGASMSLSSLMIPERARRVLDLGTGCGIQAMHASRFADAVVATDISERAIRLARLNLDLNGIEGVELRLGDLFAPVQGETFDRLVSNPPFVITPRIEGVPSYEYRDGGLVGDALVESVVRGTADILEPGGIAQFLANWEYRDGVDGLERIEAWLEGSGLEYWIVERERQDAAEYAETWIRDGGTRPGTEEFDRLADAWLEDFEHRGVDAVGFGYVLVRKPIGQPLLRRAERVVTPLGTTPLGLHLADCLDAHDRIAGLPDAELEAVAFTVAPDVTVERHYWPGDEDPTAMILRQGGGFGRQVVAGTALTAFVGASDGDLSLGAIAAALGDLLGVDGAAVAAELVVDARELVLGGFLLPAGAVRRVDARTS</sequence>
<feature type="domain" description="Methyltransferase small" evidence="5">
    <location>
        <begin position="156"/>
        <end position="239"/>
    </location>
</feature>
<dbReference type="Proteomes" id="UP000292686">
    <property type="component" value="Unassembled WGS sequence"/>
</dbReference>
<proteinExistence type="inferred from homology"/>
<feature type="domain" description="DUF7059" evidence="6">
    <location>
        <begin position="22"/>
        <end position="107"/>
    </location>
</feature>
<dbReference type="GO" id="GO:0032259">
    <property type="term" value="P:methylation"/>
    <property type="evidence" value="ECO:0007669"/>
    <property type="project" value="UniProtKB-KW"/>
</dbReference>
<dbReference type="InterPro" id="IPR055487">
    <property type="entry name" value="DUF7059"/>
</dbReference>
<evidence type="ECO:0000256" key="4">
    <source>
        <dbReference type="ARBA" id="ARBA00022691"/>
    </source>
</evidence>
<dbReference type="OrthoDB" id="129465at2"/>
<dbReference type="PANTHER" id="PTHR45875">
    <property type="entry name" value="METHYLTRANSFERASE N6AMT1"/>
    <property type="match status" value="1"/>
</dbReference>
<dbReference type="Pfam" id="PF23186">
    <property type="entry name" value="DUF7059"/>
    <property type="match status" value="1"/>
</dbReference>
<dbReference type="AlphaFoldDB" id="A0A4Q2LZR2"/>